<evidence type="ECO:0000313" key="2">
    <source>
        <dbReference type="EMBL" id="KAK7604974.1"/>
    </source>
</evidence>
<dbReference type="Proteomes" id="UP001367676">
    <property type="component" value="Unassembled WGS sequence"/>
</dbReference>
<name>A0AAN9TTF1_9HEMI</name>
<accession>A0AAN9TTF1</accession>
<reference evidence="2 3" key="1">
    <citation type="submission" date="2024-03" db="EMBL/GenBank/DDBJ databases">
        <title>Adaptation during the transition from Ophiocordyceps entomopathogen to insect associate is accompanied by gene loss and intensified selection.</title>
        <authorList>
            <person name="Ward C.M."/>
            <person name="Onetto C.A."/>
            <person name="Borneman A.R."/>
        </authorList>
    </citation>
    <scope>NUCLEOTIDE SEQUENCE [LARGE SCALE GENOMIC DNA]</scope>
    <source>
        <strain evidence="2">AWRI1</strain>
        <tissue evidence="2">Single Adult Female</tissue>
    </source>
</reference>
<feature type="compositionally biased region" description="Polar residues" evidence="1">
    <location>
        <begin position="304"/>
        <end position="314"/>
    </location>
</feature>
<gene>
    <name evidence="2" type="ORF">V9T40_006160</name>
</gene>
<keyword evidence="3" id="KW-1185">Reference proteome</keyword>
<feature type="region of interest" description="Disordered" evidence="1">
    <location>
        <begin position="78"/>
        <end position="103"/>
    </location>
</feature>
<feature type="region of interest" description="Disordered" evidence="1">
    <location>
        <begin position="1"/>
        <end position="27"/>
    </location>
</feature>
<evidence type="ECO:0000256" key="1">
    <source>
        <dbReference type="SAM" id="MobiDB-lite"/>
    </source>
</evidence>
<dbReference type="EMBL" id="JBBCAQ010000003">
    <property type="protein sequence ID" value="KAK7604974.1"/>
    <property type="molecule type" value="Genomic_DNA"/>
</dbReference>
<feature type="compositionally biased region" description="Polar residues" evidence="1">
    <location>
        <begin position="364"/>
        <end position="377"/>
    </location>
</feature>
<feature type="compositionally biased region" description="Pro residues" evidence="1">
    <location>
        <begin position="320"/>
        <end position="331"/>
    </location>
</feature>
<feature type="region of interest" description="Disordered" evidence="1">
    <location>
        <begin position="301"/>
        <end position="377"/>
    </location>
</feature>
<protein>
    <submittedName>
        <fullName evidence="2">Uncharacterized protein</fullName>
    </submittedName>
</protein>
<dbReference type="AlphaFoldDB" id="A0AAN9TTF1"/>
<feature type="compositionally biased region" description="Polar residues" evidence="1">
    <location>
        <begin position="1"/>
        <end position="11"/>
    </location>
</feature>
<feature type="compositionally biased region" description="Low complexity" evidence="1">
    <location>
        <begin position="78"/>
        <end position="92"/>
    </location>
</feature>
<sequence>MNQDGTEQPQSPITPPPEQMETGTGTSTLKRAMSFADSIDGEIHDIQDLHTPLSYSSGNISLLAQSLEQSFETVGPISYSPTSSSQQQIPAIQAPPAPTEPTKTALLTPEEDKLQAAVRKYRYTITAALETVDVVNRTLISKEFSPTVEEFEPLRDMMVTFLDTLKTMPRALPENEYEEALPVANKVQLCIFRVNAYMKKASQQPPLIADVAPSAPPKHNGHDDFMKKKIEHFINAILDVDHRWKNVDTVIQETSNKLEYYLRQRESMIANRDSIRAEMKAIDSTLQRELGMDLTQFRPRYIGTTHQPPKTQTSSDHRSPPPPPITSPPPFDRQGRARIPPSRPTPPVPNSTVITVTPDHYDQLTPQIQFPNHDQPD</sequence>
<organism evidence="2 3">
    <name type="scientific">Parthenolecanium corni</name>
    <dbReference type="NCBI Taxonomy" id="536013"/>
    <lineage>
        <taxon>Eukaryota</taxon>
        <taxon>Metazoa</taxon>
        <taxon>Ecdysozoa</taxon>
        <taxon>Arthropoda</taxon>
        <taxon>Hexapoda</taxon>
        <taxon>Insecta</taxon>
        <taxon>Pterygota</taxon>
        <taxon>Neoptera</taxon>
        <taxon>Paraneoptera</taxon>
        <taxon>Hemiptera</taxon>
        <taxon>Sternorrhyncha</taxon>
        <taxon>Coccoidea</taxon>
        <taxon>Coccidae</taxon>
        <taxon>Parthenolecanium</taxon>
    </lineage>
</organism>
<proteinExistence type="predicted"/>
<evidence type="ECO:0000313" key="3">
    <source>
        <dbReference type="Proteomes" id="UP001367676"/>
    </source>
</evidence>
<comment type="caution">
    <text evidence="2">The sequence shown here is derived from an EMBL/GenBank/DDBJ whole genome shotgun (WGS) entry which is preliminary data.</text>
</comment>